<dbReference type="EMBL" id="LAVV01008500">
    <property type="protein sequence ID" value="KNZ52635.1"/>
    <property type="molecule type" value="Genomic_DNA"/>
</dbReference>
<feature type="non-terminal residue" evidence="1">
    <location>
        <position position="80"/>
    </location>
</feature>
<dbReference type="VEuPathDB" id="FungiDB:VP01_3499g1"/>
<protein>
    <submittedName>
        <fullName evidence="1">Uncharacterized protein</fullName>
    </submittedName>
</protein>
<name>A0A0L6UXP5_9BASI</name>
<organism evidence="1 2">
    <name type="scientific">Puccinia sorghi</name>
    <dbReference type="NCBI Taxonomy" id="27349"/>
    <lineage>
        <taxon>Eukaryota</taxon>
        <taxon>Fungi</taxon>
        <taxon>Dikarya</taxon>
        <taxon>Basidiomycota</taxon>
        <taxon>Pucciniomycotina</taxon>
        <taxon>Pucciniomycetes</taxon>
        <taxon>Pucciniales</taxon>
        <taxon>Pucciniaceae</taxon>
        <taxon>Puccinia</taxon>
    </lineage>
</organism>
<keyword evidence="2" id="KW-1185">Reference proteome</keyword>
<sequence length="80" mass="8805">MVGLSGDVNAAAILERENAKDESNVSVIQRLCNEDKSTNPPPKWLKAFFKSLSIFNQMIRLGSSCCLPIAVVPLEAKLWT</sequence>
<evidence type="ECO:0000313" key="2">
    <source>
        <dbReference type="Proteomes" id="UP000037035"/>
    </source>
</evidence>
<dbReference type="Proteomes" id="UP000037035">
    <property type="component" value="Unassembled WGS sequence"/>
</dbReference>
<dbReference type="AlphaFoldDB" id="A0A0L6UXP5"/>
<gene>
    <name evidence="1" type="ORF">VP01_3499g1</name>
</gene>
<proteinExistence type="predicted"/>
<dbReference type="OrthoDB" id="2877at2759"/>
<accession>A0A0L6UXP5</accession>
<evidence type="ECO:0000313" key="1">
    <source>
        <dbReference type="EMBL" id="KNZ52635.1"/>
    </source>
</evidence>
<reference evidence="1 2" key="1">
    <citation type="submission" date="2015-08" db="EMBL/GenBank/DDBJ databases">
        <title>Next Generation Sequencing and Analysis of the Genome of Puccinia sorghi L Schw, the Causal Agent of Maize Common Rust.</title>
        <authorList>
            <person name="Rochi L."/>
            <person name="Burguener G."/>
            <person name="Darino M."/>
            <person name="Turjanski A."/>
            <person name="Kreff E."/>
            <person name="Dieguez M.J."/>
            <person name="Sacco F."/>
        </authorList>
    </citation>
    <scope>NUCLEOTIDE SEQUENCE [LARGE SCALE GENOMIC DNA]</scope>
    <source>
        <strain evidence="1 2">RO10H11247</strain>
    </source>
</reference>
<comment type="caution">
    <text evidence="1">The sequence shown here is derived from an EMBL/GenBank/DDBJ whole genome shotgun (WGS) entry which is preliminary data.</text>
</comment>